<comment type="caution">
    <text evidence="2">The sequence shown here is derived from an EMBL/GenBank/DDBJ whole genome shotgun (WGS) entry which is preliminary data.</text>
</comment>
<dbReference type="InterPro" id="IPR053714">
    <property type="entry name" value="Iso_Racemase_Enz_sf"/>
</dbReference>
<dbReference type="PANTHER" id="PTHR28047:SF6">
    <property type="entry name" value="CN HYDROLASE DOMAIN-CONTAINING PROTEIN"/>
    <property type="match status" value="1"/>
</dbReference>
<keyword evidence="3" id="KW-1185">Reference proteome</keyword>
<gene>
    <name evidence="2" type="ORF">CLO192961_LOCUS305689</name>
</gene>
<dbReference type="Gene3D" id="3.40.50.12500">
    <property type="match status" value="1"/>
</dbReference>
<name>A0ABY6UNW2_BIOOC</name>
<proteinExistence type="inferred from homology"/>
<accession>A0ABY6UNW2</accession>
<dbReference type="InterPro" id="IPR052186">
    <property type="entry name" value="Hydantoin_racemase-like"/>
</dbReference>
<evidence type="ECO:0000313" key="3">
    <source>
        <dbReference type="Proteomes" id="UP000766486"/>
    </source>
</evidence>
<protein>
    <submittedName>
        <fullName evidence="2">Uncharacterized protein</fullName>
    </submittedName>
</protein>
<evidence type="ECO:0000313" key="2">
    <source>
        <dbReference type="EMBL" id="VUC31692.1"/>
    </source>
</evidence>
<comment type="similarity">
    <text evidence="1">Belongs to the HyuE racemase family.</text>
</comment>
<evidence type="ECO:0000256" key="1">
    <source>
        <dbReference type="ARBA" id="ARBA00038414"/>
    </source>
</evidence>
<dbReference type="PANTHER" id="PTHR28047">
    <property type="entry name" value="PROTEIN DCG1"/>
    <property type="match status" value="1"/>
</dbReference>
<sequence length="231" mass="24721">MTENCLKGLAEKLPRGVTVHGFTPEPPAPSAVEGRVDAVLSTAVCLRALAPIWQFYDGFLVCCFSNHPLISALREEVEAPVLGIMEAALYASRMCGNRLGVVTTSERSRLLHQQSITDYGLGSYSAGCASSNVSVLGLEPLSVEQLNQSVVRAAKELVEQRDADCCAGMTGMRETCEEALNSKARKVMVVDGVSVGVQFLVALARDGLGTAKGGVYRPAKAAREARNQDWF</sequence>
<dbReference type="Proteomes" id="UP000766486">
    <property type="component" value="Unassembled WGS sequence"/>
</dbReference>
<dbReference type="Pfam" id="PF01177">
    <property type="entry name" value="Asp_Glu_race"/>
    <property type="match status" value="1"/>
</dbReference>
<organism evidence="2 3">
    <name type="scientific">Bionectria ochroleuca</name>
    <name type="common">Gliocladium roseum</name>
    <dbReference type="NCBI Taxonomy" id="29856"/>
    <lineage>
        <taxon>Eukaryota</taxon>
        <taxon>Fungi</taxon>
        <taxon>Dikarya</taxon>
        <taxon>Ascomycota</taxon>
        <taxon>Pezizomycotina</taxon>
        <taxon>Sordariomycetes</taxon>
        <taxon>Hypocreomycetidae</taxon>
        <taxon>Hypocreales</taxon>
        <taxon>Bionectriaceae</taxon>
        <taxon>Clonostachys</taxon>
    </lineage>
</organism>
<reference evidence="2 3" key="1">
    <citation type="submission" date="2019-06" db="EMBL/GenBank/DDBJ databases">
        <authorList>
            <person name="Broberg M."/>
        </authorList>
    </citation>
    <scope>NUCLEOTIDE SEQUENCE [LARGE SCALE GENOMIC DNA]</scope>
</reference>
<dbReference type="EMBL" id="CABFNS010000833">
    <property type="protein sequence ID" value="VUC31692.1"/>
    <property type="molecule type" value="Genomic_DNA"/>
</dbReference>
<dbReference type="InterPro" id="IPR015942">
    <property type="entry name" value="Asp/Glu/hydantoin_racemase"/>
</dbReference>